<dbReference type="Gene3D" id="1.10.10.60">
    <property type="entry name" value="Homeodomain-like"/>
    <property type="match status" value="2"/>
</dbReference>
<organism evidence="5 6">
    <name type="scientific">Allorhizobium ampelinum (strain ATCC BAA-846 / DSM 112012 / S4)</name>
    <name type="common">Agrobacterium vitis (strain S4)</name>
    <dbReference type="NCBI Taxonomy" id="311402"/>
    <lineage>
        <taxon>Bacteria</taxon>
        <taxon>Pseudomonadati</taxon>
        <taxon>Pseudomonadota</taxon>
        <taxon>Alphaproteobacteria</taxon>
        <taxon>Hyphomicrobiales</taxon>
        <taxon>Rhizobiaceae</taxon>
        <taxon>Rhizobium/Agrobacterium group</taxon>
        <taxon>Allorhizobium</taxon>
        <taxon>Allorhizobium ampelinum</taxon>
    </lineage>
</organism>
<dbReference type="InterPro" id="IPR050204">
    <property type="entry name" value="AraC_XylS_family_regulators"/>
</dbReference>
<evidence type="ECO:0000313" key="5">
    <source>
        <dbReference type="EMBL" id="ACM39413.1"/>
    </source>
</evidence>
<geneLocation type="plasmid" evidence="5 6">
    <name>pAtS4c</name>
</geneLocation>
<protein>
    <submittedName>
        <fullName evidence="5">Transcriptional regulator AraC family</fullName>
    </submittedName>
</protein>
<dbReference type="DNASU" id="7367809"/>
<keyword evidence="5" id="KW-0614">Plasmid</keyword>
<name>B9K3G5_ALLAM</name>
<sequence length="315" mass="35381">MFSQESLVIIAKLSRKNCFSLANIVLNRLMTSPRALKIDFAEPDLAPVSRRAHHSHGFSVEYVELGSAEPYEFRSRGDSHYLALHDIALTDGELRVDSLPRLHVRDLRDTITFVPKGCGIEGWSKPKPRVNSFVAMYFDPEVIHQDLGSRYARRDLPPFAYSRDPQLRATLKKLAALVRAPQVDELHAESVCLVASLEVFGVMADRQGRLSDRQIASVTDFVEGHLHETIGLAELAAVAGLSRFHFSRAFKATTGENPHAFVQRRRISRAVKLLEQVELPIDAIAGAVGYKGTPQFRRAFHEVMGTSPLKYRLRR</sequence>
<keyword evidence="1" id="KW-0805">Transcription regulation</keyword>
<dbReference type="AlphaFoldDB" id="B9K3G5"/>
<dbReference type="Pfam" id="PF12833">
    <property type="entry name" value="HTH_18"/>
    <property type="match status" value="1"/>
</dbReference>
<keyword evidence="6" id="KW-1185">Reference proteome</keyword>
<dbReference type="GO" id="GO:0043565">
    <property type="term" value="F:sequence-specific DNA binding"/>
    <property type="evidence" value="ECO:0007669"/>
    <property type="project" value="InterPro"/>
</dbReference>
<dbReference type="PROSITE" id="PS01124">
    <property type="entry name" value="HTH_ARAC_FAMILY_2"/>
    <property type="match status" value="1"/>
</dbReference>
<evidence type="ECO:0000256" key="3">
    <source>
        <dbReference type="ARBA" id="ARBA00023163"/>
    </source>
</evidence>
<dbReference type="HOGENOM" id="CLU_000445_88_4_5"/>
<feature type="domain" description="HTH araC/xylS-type" evidence="4">
    <location>
        <begin position="216"/>
        <end position="314"/>
    </location>
</feature>
<dbReference type="InterPro" id="IPR009057">
    <property type="entry name" value="Homeodomain-like_sf"/>
</dbReference>
<dbReference type="KEGG" id="avi:Avi_9084"/>
<dbReference type="GO" id="GO:0003700">
    <property type="term" value="F:DNA-binding transcription factor activity"/>
    <property type="evidence" value="ECO:0007669"/>
    <property type="project" value="InterPro"/>
</dbReference>
<dbReference type="SMART" id="SM00342">
    <property type="entry name" value="HTH_ARAC"/>
    <property type="match status" value="1"/>
</dbReference>
<evidence type="ECO:0000313" key="6">
    <source>
        <dbReference type="Proteomes" id="UP000001596"/>
    </source>
</evidence>
<dbReference type="PANTHER" id="PTHR46796:SF14">
    <property type="entry name" value="TRANSCRIPTIONAL REGULATORY PROTEIN"/>
    <property type="match status" value="1"/>
</dbReference>
<dbReference type="InterPro" id="IPR018060">
    <property type="entry name" value="HTH_AraC"/>
</dbReference>
<evidence type="ECO:0000256" key="1">
    <source>
        <dbReference type="ARBA" id="ARBA00023015"/>
    </source>
</evidence>
<reference evidence="5 6" key="1">
    <citation type="journal article" date="2009" name="J. Bacteriol.">
        <title>Genome sequences of three Agrobacterium biovars help elucidate the evolution of multichromosome genomes in bacteria.</title>
        <authorList>
            <person name="Slater S.C."/>
            <person name="Goldman B.S."/>
            <person name="Goodner B."/>
            <person name="Setubal J.C."/>
            <person name="Farrand S.K."/>
            <person name="Nester E.W."/>
            <person name="Burr T.J."/>
            <person name="Banta L."/>
            <person name="Dickerman A.W."/>
            <person name="Paulsen I."/>
            <person name="Otten L."/>
            <person name="Suen G."/>
            <person name="Welch R."/>
            <person name="Almeida N.F."/>
            <person name="Arnold F."/>
            <person name="Burton O.T."/>
            <person name="Du Z."/>
            <person name="Ewing A."/>
            <person name="Godsy E."/>
            <person name="Heisel S."/>
            <person name="Houmiel K.L."/>
            <person name="Jhaveri J."/>
            <person name="Lu J."/>
            <person name="Miller N.M."/>
            <person name="Norton S."/>
            <person name="Chen Q."/>
            <person name="Phoolcharoen W."/>
            <person name="Ohlin V."/>
            <person name="Ondrusek D."/>
            <person name="Pride N."/>
            <person name="Stricklin S.L."/>
            <person name="Sun J."/>
            <person name="Wheeler C."/>
            <person name="Wilson L."/>
            <person name="Zhu H."/>
            <person name="Wood D.W."/>
        </authorList>
    </citation>
    <scope>NUCLEOTIDE SEQUENCE [LARGE SCALE GENOMIC DNA]</scope>
    <source>
        <strain evidence="6">S4 / ATCC BAA-846</strain>
        <plasmid evidence="5 6">pAtS4c</plasmid>
    </source>
</reference>
<gene>
    <name evidence="5" type="primary">agpT</name>
    <name evidence="5" type="ordered locus">Avi_9084</name>
</gene>
<proteinExistence type="predicted"/>
<evidence type="ECO:0000256" key="2">
    <source>
        <dbReference type="ARBA" id="ARBA00023125"/>
    </source>
</evidence>
<keyword evidence="2" id="KW-0238">DNA-binding</keyword>
<evidence type="ECO:0000259" key="4">
    <source>
        <dbReference type="PROSITE" id="PS01124"/>
    </source>
</evidence>
<accession>B9K3G5</accession>
<dbReference type="Proteomes" id="UP000001596">
    <property type="component" value="Plasmid pAtS4c"/>
</dbReference>
<dbReference type="SUPFAM" id="SSF46689">
    <property type="entry name" value="Homeodomain-like"/>
    <property type="match status" value="2"/>
</dbReference>
<dbReference type="PANTHER" id="PTHR46796">
    <property type="entry name" value="HTH-TYPE TRANSCRIPTIONAL ACTIVATOR RHAS-RELATED"/>
    <property type="match status" value="1"/>
</dbReference>
<dbReference type="EMBL" id="CP000636">
    <property type="protein sequence ID" value="ACM39413.1"/>
    <property type="molecule type" value="Genomic_DNA"/>
</dbReference>
<keyword evidence="3" id="KW-0804">Transcription</keyword>